<dbReference type="AlphaFoldDB" id="A0A939FZM6"/>
<reference evidence="4" key="1">
    <citation type="submission" date="2021-03" db="EMBL/GenBank/DDBJ databases">
        <title>Whole genome sequence of Jiella sp. CQZ9-1.</title>
        <authorList>
            <person name="Tuo L."/>
        </authorList>
    </citation>
    <scope>NUCLEOTIDE SEQUENCE</scope>
    <source>
        <strain evidence="4">CQZ9-1</strain>
    </source>
</reference>
<evidence type="ECO:0000259" key="3">
    <source>
        <dbReference type="SMART" id="SM01006"/>
    </source>
</evidence>
<dbReference type="Gene3D" id="3.40.630.30">
    <property type="match status" value="1"/>
</dbReference>
<dbReference type="InterPro" id="IPR019432">
    <property type="entry name" value="Acyltransferase_MbtK/IucB-like"/>
</dbReference>
<proteinExistence type="predicted"/>
<organism evidence="4 5">
    <name type="scientific">Jiella flava</name>
    <dbReference type="NCBI Taxonomy" id="2816857"/>
    <lineage>
        <taxon>Bacteria</taxon>
        <taxon>Pseudomonadati</taxon>
        <taxon>Pseudomonadota</taxon>
        <taxon>Alphaproteobacteria</taxon>
        <taxon>Hyphomicrobiales</taxon>
        <taxon>Aurantimonadaceae</taxon>
        <taxon>Jiella</taxon>
    </lineage>
</organism>
<dbReference type="PANTHER" id="PTHR31438">
    <property type="entry name" value="LYSINE N-ACYLTRANSFERASE C17G9.06C-RELATED"/>
    <property type="match status" value="1"/>
</dbReference>
<dbReference type="SMART" id="SM01006">
    <property type="entry name" value="AlcB"/>
    <property type="match status" value="1"/>
</dbReference>
<sequence length="296" mass="33769">MTVHQPLAQPLALTAGSPLVALWQELDKRFAESEGDRLQLPGHRLAELGLSLRDLGCAYLDSGAIVIERGGFYQSAGLWSREQPGRRVATGLVPGPDGRDHPRRPPKPAGCFYQRYDRQSETTVGLETLDLDRHLDLFHKWQNEPRVAYFWEENKSKAELADYLSVRIANPSILPVIASFDGDPAGYLEFYWGREDRLGAYYASDPWDRGWHGLIGETKHLGRNKTAAWIKSLTHYLFLDCPMTEKVVGEPRADNVKLLRYTGPIGYRKIREFDFPHKRAALMHCERDEFFAIARF</sequence>
<comment type="caution">
    <text evidence="4">The sequence shown here is derived from an EMBL/GenBank/DDBJ whole genome shotgun (WGS) entry which is preliminary data.</text>
</comment>
<dbReference type="GO" id="GO:0016410">
    <property type="term" value="F:N-acyltransferase activity"/>
    <property type="evidence" value="ECO:0007669"/>
    <property type="project" value="TreeGrafter"/>
</dbReference>
<evidence type="ECO:0000256" key="2">
    <source>
        <dbReference type="SAM" id="MobiDB-lite"/>
    </source>
</evidence>
<keyword evidence="5" id="KW-1185">Reference proteome</keyword>
<gene>
    <name evidence="4" type="ORF">J1C48_06965</name>
</gene>
<comment type="pathway">
    <text evidence="1">Siderophore biosynthesis.</text>
</comment>
<dbReference type="Proteomes" id="UP000664122">
    <property type="component" value="Unassembled WGS sequence"/>
</dbReference>
<name>A0A939FZM6_9HYPH</name>
<protein>
    <submittedName>
        <fullName evidence="4">Acetyltransferase</fullName>
    </submittedName>
</protein>
<dbReference type="SUPFAM" id="SSF55729">
    <property type="entry name" value="Acyl-CoA N-acyltransferases (Nat)"/>
    <property type="match status" value="1"/>
</dbReference>
<evidence type="ECO:0000313" key="5">
    <source>
        <dbReference type="Proteomes" id="UP000664122"/>
    </source>
</evidence>
<dbReference type="PANTHER" id="PTHR31438:SF1">
    <property type="entry name" value="LYSINE N-ACYLTRANSFERASE C17G9.06C-RELATED"/>
    <property type="match status" value="1"/>
</dbReference>
<feature type="domain" description="Acyltransferase MbtK/IucB-like conserved" evidence="3">
    <location>
        <begin position="127"/>
        <end position="173"/>
    </location>
</feature>
<dbReference type="RefSeq" id="WP_207257064.1">
    <property type="nucleotide sequence ID" value="NZ_JAFMPP010000004.1"/>
</dbReference>
<dbReference type="EMBL" id="JAFMPP010000004">
    <property type="protein sequence ID" value="MBO0662309.1"/>
    <property type="molecule type" value="Genomic_DNA"/>
</dbReference>
<feature type="region of interest" description="Disordered" evidence="2">
    <location>
        <begin position="90"/>
        <end position="109"/>
    </location>
</feature>
<evidence type="ECO:0000256" key="1">
    <source>
        <dbReference type="ARBA" id="ARBA00004924"/>
    </source>
</evidence>
<evidence type="ECO:0000313" key="4">
    <source>
        <dbReference type="EMBL" id="MBO0662309.1"/>
    </source>
</evidence>
<dbReference type="InterPro" id="IPR016181">
    <property type="entry name" value="Acyl_CoA_acyltransferase"/>
</dbReference>
<dbReference type="Pfam" id="PF13523">
    <property type="entry name" value="Acetyltransf_8"/>
    <property type="match status" value="1"/>
</dbReference>
<dbReference type="GO" id="GO:0019290">
    <property type="term" value="P:siderophore biosynthetic process"/>
    <property type="evidence" value="ECO:0007669"/>
    <property type="project" value="InterPro"/>
</dbReference>
<accession>A0A939FZM6</accession>